<reference evidence="2" key="1">
    <citation type="submission" date="2019-04" db="EMBL/GenBank/DDBJ databases">
        <title>An insight into the mialome of Ixodes scapularis.</title>
        <authorList>
            <person name="Ribeiro J.M."/>
            <person name="Mather T.N."/>
            <person name="Karim S."/>
        </authorList>
    </citation>
    <scope>NUCLEOTIDE SEQUENCE</scope>
</reference>
<evidence type="ECO:0000313" key="2">
    <source>
        <dbReference type="EMBL" id="MOY40773.1"/>
    </source>
</evidence>
<dbReference type="EMBL" id="GHJT01006802">
    <property type="protein sequence ID" value="MOY40773.1"/>
    <property type="molecule type" value="Transcribed_RNA"/>
</dbReference>
<organism evidence="2">
    <name type="scientific">Ixodes scapularis</name>
    <name type="common">Black-legged tick</name>
    <name type="synonym">Deer tick</name>
    <dbReference type="NCBI Taxonomy" id="6945"/>
    <lineage>
        <taxon>Eukaryota</taxon>
        <taxon>Metazoa</taxon>
        <taxon>Ecdysozoa</taxon>
        <taxon>Arthropoda</taxon>
        <taxon>Chelicerata</taxon>
        <taxon>Arachnida</taxon>
        <taxon>Acari</taxon>
        <taxon>Parasitiformes</taxon>
        <taxon>Ixodida</taxon>
        <taxon>Ixodoidea</taxon>
        <taxon>Ixodidae</taxon>
        <taxon>Ixodinae</taxon>
        <taxon>Ixodes</taxon>
    </lineage>
</organism>
<keyword evidence="1" id="KW-0732">Signal</keyword>
<evidence type="ECO:0000256" key="1">
    <source>
        <dbReference type="SAM" id="SignalP"/>
    </source>
</evidence>
<dbReference type="AlphaFoldDB" id="A0A4D5RU69"/>
<proteinExistence type="predicted"/>
<protein>
    <submittedName>
        <fullName evidence="2">Putative secreted protein</fullName>
    </submittedName>
</protein>
<name>A0A4D5RU69_IXOSC</name>
<sequence length="91" mass="9579">MTCSALATGVSCTLMLGHCACSRAVQISSPQNAMVSEPRNPCPLAQGTCRSSDAPKKKRNFFMPSRMALGHSLIPFAANNFQQASKCGTSA</sequence>
<feature type="chain" id="PRO_5020028025" evidence="1">
    <location>
        <begin position="25"/>
        <end position="91"/>
    </location>
</feature>
<feature type="signal peptide" evidence="1">
    <location>
        <begin position="1"/>
        <end position="24"/>
    </location>
</feature>
<dbReference type="VEuPathDB" id="VectorBase:ISCI010985"/>
<accession>A0A4D5RU69</accession>